<keyword evidence="1" id="KW-0560">Oxidoreductase</keyword>
<reference evidence="1 2" key="1">
    <citation type="submission" date="2014-01" db="EMBL/GenBank/DDBJ databases">
        <title>Actinotalea ferrariae CF5-4.</title>
        <authorList>
            <person name="Chen F."/>
            <person name="Li Y."/>
            <person name="Wang G."/>
        </authorList>
    </citation>
    <scope>NUCLEOTIDE SEQUENCE [LARGE SCALE GENOMIC DNA]</scope>
    <source>
        <strain evidence="1 2">CF5-4</strain>
    </source>
</reference>
<accession>A0A021VLC8</accession>
<keyword evidence="2" id="KW-1185">Reference proteome</keyword>
<dbReference type="PANTHER" id="PTHR32332:SF33">
    <property type="entry name" value="NITRONATE MONOOXYGENASE DOMAIN-CONTAINING PROTEIN"/>
    <property type="match status" value="1"/>
</dbReference>
<dbReference type="Proteomes" id="UP000019753">
    <property type="component" value="Unassembled WGS sequence"/>
</dbReference>
<keyword evidence="1" id="KW-0223">Dioxygenase</keyword>
<dbReference type="GO" id="GO:0051213">
    <property type="term" value="F:dioxygenase activity"/>
    <property type="evidence" value="ECO:0007669"/>
    <property type="project" value="UniProtKB-KW"/>
</dbReference>
<dbReference type="SUPFAM" id="SSF51412">
    <property type="entry name" value="Inosine monophosphate dehydrogenase (IMPDH)"/>
    <property type="match status" value="1"/>
</dbReference>
<dbReference type="Pfam" id="PF03060">
    <property type="entry name" value="NMO"/>
    <property type="match status" value="1"/>
</dbReference>
<dbReference type="EMBL" id="AXCW01000352">
    <property type="protein sequence ID" value="EYR62039.1"/>
    <property type="molecule type" value="Genomic_DNA"/>
</dbReference>
<dbReference type="InterPro" id="IPR013785">
    <property type="entry name" value="Aldolase_TIM"/>
</dbReference>
<dbReference type="PANTHER" id="PTHR32332">
    <property type="entry name" value="2-NITROPROPANE DIOXYGENASE"/>
    <property type="match status" value="1"/>
</dbReference>
<organism evidence="1 2">
    <name type="scientific">Actinotalea ferrariae CF5-4</name>
    <dbReference type="NCBI Taxonomy" id="948458"/>
    <lineage>
        <taxon>Bacteria</taxon>
        <taxon>Bacillati</taxon>
        <taxon>Actinomycetota</taxon>
        <taxon>Actinomycetes</taxon>
        <taxon>Micrococcales</taxon>
        <taxon>Cellulomonadaceae</taxon>
        <taxon>Actinotalea</taxon>
    </lineage>
</organism>
<evidence type="ECO:0000313" key="1">
    <source>
        <dbReference type="EMBL" id="EYR62039.1"/>
    </source>
</evidence>
<sequence length="507" mass="52764">MAAPPAPAVTAPSSAAVAVPAPRRAAEARALPRVIQGGMGVAVSSWRLASEVSRAGQLGVVSGTALDLVLARRLQDGDLDGSCRRALAAFPVPAVAERAVKRFHRPEGRPPGTPYVPLPRLALRQTRAMQELTVLGNFVEVWLAKEGHGGPVGINFLEKVQMATPAAAYGAMLAGVDVVLMGAGVPREIPQLLDLLAEHRPVRLPVHVTGAEADAYGVELDPVALLGDDVPPLRRPDLLAIVSADVLAAYLARDDRIRPEGFVVEGHTAGGHNAPPRGRPVLDDLGQPVFGPRDQANIAKIAALGLPFWLAGSFGTPEGLRAAEAAGAAGVQVGTLFALSSDSGLAPELRETLLADLRAGTLEVRTDPRASPTGFPFKVAQVPGTLSDPAVMAARPRLCDLGYLRTPFVRDGGTVGYHCPAEPLTTHLRKGGTPEEAEGRACLCNALAADVGLGQTRADGYVEPPLLTLGTDLDGPARLAAEHPAGWTAAEALAWLLPEDAARLPTP</sequence>
<dbReference type="AlphaFoldDB" id="A0A021VLC8"/>
<dbReference type="Gene3D" id="3.20.20.70">
    <property type="entry name" value="Aldolase class I"/>
    <property type="match status" value="1"/>
</dbReference>
<proteinExistence type="predicted"/>
<protein>
    <submittedName>
        <fullName evidence="1">2-nitropropane dioxygenase</fullName>
    </submittedName>
</protein>
<name>A0A021VLC8_9CELL</name>
<gene>
    <name evidence="1" type="ORF">N866_12445</name>
</gene>
<dbReference type="RefSeq" id="WP_342668449.1">
    <property type="nucleotide sequence ID" value="NZ_AXCW01000352.1"/>
</dbReference>
<comment type="caution">
    <text evidence="1">The sequence shown here is derived from an EMBL/GenBank/DDBJ whole genome shotgun (WGS) entry which is preliminary data.</text>
</comment>
<evidence type="ECO:0000313" key="2">
    <source>
        <dbReference type="Proteomes" id="UP000019753"/>
    </source>
</evidence>